<evidence type="ECO:0000313" key="3">
    <source>
        <dbReference type="Proteomes" id="UP000006854"/>
    </source>
</evidence>
<dbReference type="KEGG" id="sve:SVEN_5904"/>
<name>F2RAX1_STRVP</name>
<feature type="compositionally biased region" description="Basic and acidic residues" evidence="1">
    <location>
        <begin position="143"/>
        <end position="153"/>
    </location>
</feature>
<sequence length="287" mass="31593">MSERVPAHLGVAVPQRGHPPLELGQGLRVRRSVLGHPGAARGLPRPAQHRAPLPLPDVPAVRLGEGLVGGRVEAVAVPGEREHHQVVLAQVGGEGLQIHQDRAVRTDVDVPGERVAVDRARRQVRGQRGRRRSEGITPLPQEGRVRRVDRVAREPQPPLDPAEQLPARQRERLRLRQGVDPPQQRRQVTGLGRPYGLGQPVPERDRVPLDQPRLLLGRPHGRDPGVLQPGREGQLPLGPLEHLGVPAHLHGQLAQGEDRVLPEGPQPRLPGRQPRRGQDLPRPRLVH</sequence>
<evidence type="ECO:0000313" key="2">
    <source>
        <dbReference type="EMBL" id="CCA59190.1"/>
    </source>
</evidence>
<protein>
    <submittedName>
        <fullName evidence="2">Uncharacterized protein</fullName>
    </submittedName>
</protein>
<dbReference type="AlphaFoldDB" id="F2RAX1"/>
<gene>
    <name evidence="2" type="ordered locus">SVEN_5904</name>
</gene>
<reference evidence="2 3" key="1">
    <citation type="journal article" date="2011" name="BMC Genomics">
        <title>Genome-wide analysis of the role of GlnR in Streptomyces venezuelae provides new insights into global nitrogen regulation in actinomycetes.</title>
        <authorList>
            <person name="Pullan S.T."/>
            <person name="Bibb M.J."/>
            <person name="Merrick M."/>
        </authorList>
    </citation>
    <scope>NUCLEOTIDE SEQUENCE [LARGE SCALE GENOMIC DNA]</scope>
    <source>
        <strain evidence="3">ATCC 10712 / CBS 650.69 / DSM 40230 / JCM 4526 / NBRC 13096 / PD 04745</strain>
    </source>
</reference>
<proteinExistence type="predicted"/>
<feature type="region of interest" description="Disordered" evidence="1">
    <location>
        <begin position="121"/>
        <end position="287"/>
    </location>
</feature>
<organism evidence="2 3">
    <name type="scientific">Streptomyces venezuelae (strain ATCC 10712 / CBS 650.69 / DSM 40230 / JCM 4526 / NBRC 13096 / PD 04745)</name>
    <dbReference type="NCBI Taxonomy" id="953739"/>
    <lineage>
        <taxon>Bacteria</taxon>
        <taxon>Bacillati</taxon>
        <taxon>Actinomycetota</taxon>
        <taxon>Actinomycetes</taxon>
        <taxon>Kitasatosporales</taxon>
        <taxon>Streptomycetaceae</taxon>
        <taxon>Streptomyces</taxon>
    </lineage>
</organism>
<dbReference type="Proteomes" id="UP000006854">
    <property type="component" value="Chromosome"/>
</dbReference>
<accession>F2RAX1</accession>
<feature type="non-terminal residue" evidence="2">
    <location>
        <position position="287"/>
    </location>
</feature>
<feature type="compositionally biased region" description="Basic and acidic residues" evidence="1">
    <location>
        <begin position="276"/>
        <end position="287"/>
    </location>
</feature>
<dbReference type="HOGENOM" id="CLU_971534_0_0_11"/>
<feature type="compositionally biased region" description="Basic residues" evidence="1">
    <location>
        <begin position="122"/>
        <end position="131"/>
    </location>
</feature>
<evidence type="ECO:0000256" key="1">
    <source>
        <dbReference type="SAM" id="MobiDB-lite"/>
    </source>
</evidence>
<dbReference type="STRING" id="953739.SVEN_5904"/>
<dbReference type="EMBL" id="FR845719">
    <property type="protein sequence ID" value="CCA59190.1"/>
    <property type="molecule type" value="Genomic_DNA"/>
</dbReference>
<keyword evidence="3" id="KW-1185">Reference proteome</keyword>